<dbReference type="InterPro" id="IPR036188">
    <property type="entry name" value="FAD/NAD-bd_sf"/>
</dbReference>
<dbReference type="InterPro" id="IPR002938">
    <property type="entry name" value="FAD-bd"/>
</dbReference>
<keyword evidence="6" id="KW-0560">Oxidoreductase</keyword>
<keyword evidence="11" id="KW-1185">Reference proteome</keyword>
<evidence type="ECO:0000259" key="9">
    <source>
        <dbReference type="Pfam" id="PF01494"/>
    </source>
</evidence>
<sequence>MSLTVDLQPSSESLDSHNTRAQRHPPSGISVLVVGGGPAGVYAALECWRKEHHVSIVERNPVARTQGDFFNTTPHVIEHIRTNWSELGEEKERIAEGSWVSYHRVNGQLMSGPEPFDWKKAGIEDDGSPAPARMYRHNRPKFLGMLISQLERLGIRNEYGCRVVDCCENAQKAGIVLDDDRRLEADVVVAADGIGSKSHRLVNGQEIRARGSGLAGPRAAFPVQAICDDEELNKHFGILDSRHPHFQMWIRPGVHMSMLRTNDINNGAATESWNESVDADSAFQYVSAVKDFSEYAKRLIRASPEGGIVDWKIMWRDPQPVIISPLGRVVQGLEDAIYLASCLGLGGKDNNQRATKIHNRLRFERVSCCQKVGFINQARRDTRDVELDPSMIKSEHGRWMWRHDPESYPYNNYSRALDHLQNGAPFQNTNTPPGHTHEPWSVDYLMGRVEQGLPVEFDGGWS</sequence>
<comment type="caution">
    <text evidence="10">The sequence shown here is derived from an EMBL/GenBank/DDBJ whole genome shotgun (WGS) entry which is preliminary data.</text>
</comment>
<dbReference type="GO" id="GO:0071949">
    <property type="term" value="F:FAD binding"/>
    <property type="evidence" value="ECO:0007669"/>
    <property type="project" value="InterPro"/>
</dbReference>
<name>A0A9Q0AI72_9PEZI</name>
<comment type="similarity">
    <text evidence="3">Belongs to the paxM FAD-dependent monooxygenase family.</text>
</comment>
<evidence type="ECO:0000256" key="3">
    <source>
        <dbReference type="ARBA" id="ARBA00007992"/>
    </source>
</evidence>
<dbReference type="InterPro" id="IPR050493">
    <property type="entry name" value="FAD-dep_Monooxygenase_BioMet"/>
</dbReference>
<dbReference type="AlphaFoldDB" id="A0A9Q0AI72"/>
<evidence type="ECO:0000313" key="10">
    <source>
        <dbReference type="EMBL" id="KAI1848521.1"/>
    </source>
</evidence>
<reference evidence="10" key="1">
    <citation type="submission" date="2021-03" db="EMBL/GenBank/DDBJ databases">
        <title>Revisited historic fungal species revealed as producer of novel bioactive compounds through whole genome sequencing and comparative genomics.</title>
        <authorList>
            <person name="Vignolle G.A."/>
            <person name="Hochenegger N."/>
            <person name="Mach R.L."/>
            <person name="Mach-Aigner A.R."/>
            <person name="Javad Rahimi M."/>
            <person name="Salim K.A."/>
            <person name="Chan C.M."/>
            <person name="Lim L.B.L."/>
            <person name="Cai F."/>
            <person name="Druzhinina I.S."/>
            <person name="U'Ren J.M."/>
            <person name="Derntl C."/>
        </authorList>
    </citation>
    <scope>NUCLEOTIDE SEQUENCE</scope>
    <source>
        <strain evidence="10">TUCIM 5799</strain>
    </source>
</reference>
<evidence type="ECO:0000313" key="11">
    <source>
        <dbReference type="Proteomes" id="UP000829685"/>
    </source>
</evidence>
<evidence type="ECO:0000256" key="5">
    <source>
        <dbReference type="ARBA" id="ARBA00022827"/>
    </source>
</evidence>
<dbReference type="SUPFAM" id="SSF51905">
    <property type="entry name" value="FAD/NAD(P)-binding domain"/>
    <property type="match status" value="1"/>
</dbReference>
<feature type="domain" description="FAD-binding" evidence="9">
    <location>
        <begin position="30"/>
        <end position="203"/>
    </location>
</feature>
<dbReference type="PANTHER" id="PTHR13789:SF315">
    <property type="entry name" value="FAD-DEPENDENT MONOOXYGENASE MDPD"/>
    <property type="match status" value="1"/>
</dbReference>
<dbReference type="Pfam" id="PF01494">
    <property type="entry name" value="FAD_binding_3"/>
    <property type="match status" value="1"/>
</dbReference>
<dbReference type="Gene3D" id="3.50.50.60">
    <property type="entry name" value="FAD/NAD(P)-binding domain"/>
    <property type="match status" value="1"/>
</dbReference>
<evidence type="ECO:0000256" key="4">
    <source>
        <dbReference type="ARBA" id="ARBA00022630"/>
    </source>
</evidence>
<evidence type="ECO:0000256" key="8">
    <source>
        <dbReference type="SAM" id="MobiDB-lite"/>
    </source>
</evidence>
<evidence type="ECO:0000256" key="1">
    <source>
        <dbReference type="ARBA" id="ARBA00001974"/>
    </source>
</evidence>
<dbReference type="Proteomes" id="UP000829685">
    <property type="component" value="Unassembled WGS sequence"/>
</dbReference>
<keyword evidence="5" id="KW-0274">FAD</keyword>
<accession>A0A9Q0AI72</accession>
<evidence type="ECO:0000256" key="6">
    <source>
        <dbReference type="ARBA" id="ARBA00023002"/>
    </source>
</evidence>
<dbReference type="GO" id="GO:0004497">
    <property type="term" value="F:monooxygenase activity"/>
    <property type="evidence" value="ECO:0007669"/>
    <property type="project" value="UniProtKB-KW"/>
</dbReference>
<dbReference type="PANTHER" id="PTHR13789">
    <property type="entry name" value="MONOOXYGENASE"/>
    <property type="match status" value="1"/>
</dbReference>
<organism evidence="10 11">
    <name type="scientific">Neoarthrinium moseri</name>
    <dbReference type="NCBI Taxonomy" id="1658444"/>
    <lineage>
        <taxon>Eukaryota</taxon>
        <taxon>Fungi</taxon>
        <taxon>Dikarya</taxon>
        <taxon>Ascomycota</taxon>
        <taxon>Pezizomycotina</taxon>
        <taxon>Sordariomycetes</taxon>
        <taxon>Xylariomycetidae</taxon>
        <taxon>Amphisphaeriales</taxon>
        <taxon>Apiosporaceae</taxon>
        <taxon>Neoarthrinium</taxon>
    </lineage>
</organism>
<proteinExistence type="inferred from homology"/>
<keyword evidence="7" id="KW-0503">Monooxygenase</keyword>
<evidence type="ECO:0000256" key="2">
    <source>
        <dbReference type="ARBA" id="ARBA00005179"/>
    </source>
</evidence>
<comment type="cofactor">
    <cofactor evidence="1">
        <name>FAD</name>
        <dbReference type="ChEBI" id="CHEBI:57692"/>
    </cofactor>
</comment>
<dbReference type="EMBL" id="JAFIMR010000085">
    <property type="protein sequence ID" value="KAI1848521.1"/>
    <property type="molecule type" value="Genomic_DNA"/>
</dbReference>
<gene>
    <name evidence="10" type="ORF">JX265_013804</name>
</gene>
<protein>
    <recommendedName>
        <fullName evidence="9">FAD-binding domain-containing protein</fullName>
    </recommendedName>
</protein>
<feature type="region of interest" description="Disordered" evidence="8">
    <location>
        <begin position="1"/>
        <end position="27"/>
    </location>
</feature>
<evidence type="ECO:0000256" key="7">
    <source>
        <dbReference type="ARBA" id="ARBA00023033"/>
    </source>
</evidence>
<keyword evidence="4" id="KW-0285">Flavoprotein</keyword>
<comment type="pathway">
    <text evidence="2">Secondary metabolite biosynthesis.</text>
</comment>
<feature type="compositionally biased region" description="Polar residues" evidence="8">
    <location>
        <begin position="1"/>
        <end position="13"/>
    </location>
</feature>